<dbReference type="Gene3D" id="2.10.109.10">
    <property type="entry name" value="Umud Fragment, subunit A"/>
    <property type="match status" value="1"/>
</dbReference>
<dbReference type="PANTHER" id="PTHR33516">
    <property type="entry name" value="LEXA REPRESSOR"/>
    <property type="match status" value="1"/>
</dbReference>
<dbReference type="PANTHER" id="PTHR33516:SF2">
    <property type="entry name" value="LEXA REPRESSOR-RELATED"/>
    <property type="match status" value="1"/>
</dbReference>
<dbReference type="CDD" id="cd06529">
    <property type="entry name" value="S24_LexA-like"/>
    <property type="match status" value="1"/>
</dbReference>
<feature type="domain" description="Peptidase S24/S26A/S26B/S26C" evidence="1">
    <location>
        <begin position="92"/>
        <end position="203"/>
    </location>
</feature>
<name>A0A8S5QX90_9CAUD</name>
<reference evidence="2" key="1">
    <citation type="journal article" date="2021" name="Proc. Natl. Acad. Sci. U.S.A.">
        <title>A Catalog of Tens of Thousands of Viruses from Human Metagenomes Reveals Hidden Associations with Chronic Diseases.</title>
        <authorList>
            <person name="Tisza M.J."/>
            <person name="Buck C.B."/>
        </authorList>
    </citation>
    <scope>NUCLEOTIDE SEQUENCE</scope>
    <source>
        <strain evidence="2">CtTK08</strain>
    </source>
</reference>
<sequence>MDKTMERLYEAAAEKEVAGQSALARALGQTPQVVKNWEARGISKNGMLLAQKKLGVSAIWLETGQGEMYSNTPIPFDNNVNLSLKHILHRIPVISWVQAGCWRGIEYYRDDDLEYIEITTDIKDGFGLRVQGDSMMPEFAQGDIIVVAPHAQPENGSYVVVVQDDKATFKKLVYDGAKPYFKPLNPQYPMLESNENTRIAGVVKQKIKLY</sequence>
<dbReference type="InterPro" id="IPR036286">
    <property type="entry name" value="LexA/Signal_pep-like_sf"/>
</dbReference>
<dbReference type="InterPro" id="IPR010982">
    <property type="entry name" value="Lambda_DNA-bd_dom_sf"/>
</dbReference>
<dbReference type="InterPro" id="IPR015927">
    <property type="entry name" value="Peptidase_S24_S26A/B/C"/>
</dbReference>
<dbReference type="EMBL" id="BK015751">
    <property type="protein sequence ID" value="DAE23276.1"/>
    <property type="molecule type" value="Genomic_DNA"/>
</dbReference>
<proteinExistence type="predicted"/>
<dbReference type="GO" id="GO:0003677">
    <property type="term" value="F:DNA binding"/>
    <property type="evidence" value="ECO:0007669"/>
    <property type="project" value="InterPro"/>
</dbReference>
<evidence type="ECO:0000259" key="1">
    <source>
        <dbReference type="Pfam" id="PF00717"/>
    </source>
</evidence>
<organism evidence="2">
    <name type="scientific">Myoviridae sp. ctTK08</name>
    <dbReference type="NCBI Taxonomy" id="2826656"/>
    <lineage>
        <taxon>Viruses</taxon>
        <taxon>Duplodnaviria</taxon>
        <taxon>Heunggongvirae</taxon>
        <taxon>Uroviricota</taxon>
        <taxon>Caudoviricetes</taxon>
    </lineage>
</organism>
<dbReference type="Gene3D" id="1.10.260.40">
    <property type="entry name" value="lambda repressor-like DNA-binding domains"/>
    <property type="match status" value="1"/>
</dbReference>
<protein>
    <submittedName>
        <fullName evidence="2">Repressor protein CI</fullName>
    </submittedName>
</protein>
<dbReference type="Pfam" id="PF00717">
    <property type="entry name" value="Peptidase_S24"/>
    <property type="match status" value="1"/>
</dbReference>
<accession>A0A8S5QX90</accession>
<dbReference type="SUPFAM" id="SSF51306">
    <property type="entry name" value="LexA/Signal peptidase"/>
    <property type="match status" value="1"/>
</dbReference>
<dbReference type="InterPro" id="IPR039418">
    <property type="entry name" value="LexA-like"/>
</dbReference>
<evidence type="ECO:0000313" key="2">
    <source>
        <dbReference type="EMBL" id="DAE23276.1"/>
    </source>
</evidence>
<dbReference type="InterPro" id="IPR050077">
    <property type="entry name" value="LexA_repressor"/>
</dbReference>